<protein>
    <submittedName>
        <fullName evidence="1">Uncharacterized protein</fullName>
    </submittedName>
</protein>
<organism evidence="1 2">
    <name type="scientific">Dioscorea alata</name>
    <name type="common">Purple yam</name>
    <dbReference type="NCBI Taxonomy" id="55571"/>
    <lineage>
        <taxon>Eukaryota</taxon>
        <taxon>Viridiplantae</taxon>
        <taxon>Streptophyta</taxon>
        <taxon>Embryophyta</taxon>
        <taxon>Tracheophyta</taxon>
        <taxon>Spermatophyta</taxon>
        <taxon>Magnoliopsida</taxon>
        <taxon>Liliopsida</taxon>
        <taxon>Dioscoreales</taxon>
        <taxon>Dioscoreaceae</taxon>
        <taxon>Dioscorea</taxon>
    </lineage>
</organism>
<comment type="caution">
    <text evidence="1">The sequence shown here is derived from an EMBL/GenBank/DDBJ whole genome shotgun (WGS) entry which is preliminary data.</text>
</comment>
<proteinExistence type="predicted"/>
<sequence length="2339" mass="257635">MEERTNTASEEPGTEIQNSVEAQENSAEEGDALPHMSMSEEQHLQLQTEKSPEPLATEDQPEINDARELAPGINVEQVREEEKFKESSHPESGETATQTQCSTEEQSKETEEGDASVHMSSGEQWSNEIPPVHDSSWANEVQLTGVDARELVPALSEDRMGNDEKLTESSNAASEEPGNEIQDSVKEQEKASEEEDASAQMSPTEELHLQLPIENSAIPSTTEDQLETDEAKELAPSQEVTEHEKIKESSNVVSGGPGTETQELTEKQNKETEEGNASVHMSAGELFHSSTENPSVHISASTTEAEVMGDDARGFAPAFTDGVEENENLKESSTEQSGELSIETQGATEEQHETTKKGDPSVQLSVTELHYLQTEKSPLPSKTEDQLDIGGSRESAPGYTQDQVIEEKLEEYSNVESAEPEAQTQDSTEEREETEEGDVSAHVSTCENLSMENSPAGISTSTTEAQLQEDDFKELAPALTEDRMEEDKKLIETSNVAPEIPATETEDSVEEQEKAIEEGDAPLQKSASEELHLPLQIEKSPVPSTTEDHLEIDDAKQLAPGFTKEHVKEENLKESSISEMREPGTEIQDATEVQDKEAEEGDTSAETSASNLCHLQYSTENPPLLISTTTTDAQLTEDDVKEPVTVLTENITGKDEIVMESSVVASKQPVAETQASVEEEEEKAGEGGDSPAQMSNSELPHMQLPTETSPKHTTEGQFETDETRELAPALIEEIVHLKESSNVAPGETGTETQGSTDEQEKANEEGFTSVQTSTSELHNLQLSDVTSPKNIHTSATEDKSQTDNLGDNAPALNPKDEASQATSTGTITQETTPDQEIIQQIDETENVLMTNTREVSEIKHAEVKAGIETPSDVIAIEHVDDLPKEFSEREILGADNGEASDPQPREDEAVAEEGKNLFNPAPEMIEATRTEMESTGNEPFIKNVEENSHDRETINENIEDVTSESIPEHQQTDYATYEKRDVSKTMPDEQKQQSESGNNLVEVKKDEADTEKNDIISESIDDNHSQDITCELGGKIENLIYDDKVEQMIPLLANPKTIHDAVDGMQEKVSSSISKDAAHELTNINENIGTGMEATDDLGTISDSIPEEQNNESIFSASTIKTENIPDVDTVDNKISEKVDLHEHAENAEINFEANFSKNLADTSGIHISISQPMVDNVSGHNEESSQKYEEEKHENNSTDLARDADFHEDEVECIEKHEIMSELIHEEQNQETTGEPETPEVEKRAYDEKTGPVSNSENLIEASMQKGETSILNVEETENAHIMSEEIPEKQDQKTNETETTEVEKRVCDEISESLSSSENLIADKMQKNESPMLDVEEHDNESSEVNDILENKLSDDDGAISGPSSEEKDASSVFEVVGTTKLGICLNQSEVETETISLDDNKDEIIPKDEETLYQTSDSSTVAENLGTPINAESRKLTINEGADIVNVEPKMVDEGCEDNEEKKFEEVATKSDDRDQYSEISKATITTKDADSHEQIKDSNIPNDGHDAERKADTETEKISSAEAETEPVLEEDKIVITPHDDLEDTTINDKEETETKLDTIHPSSIMVDQEDFRNQKDNQMELEKESNVSTRDMISNTEGKYYLASKEQSLETIAEINITKTKAAEDESKELEKSSSNIADDSLAEENKQEVEKHDMSPDLSDKTQVPESTDRDVGMDLDLLKGNNESLGQLENLATLESEDQSDNHITEIEIIKSDIAEGILPLAQDSTKDNIGERYTLPEENNRGHDMSEAEFAPLEEAETVEEAVFAASMQPQDILDDKINEDNGLECEEHVEGAETDKNQEKAMAEDEVCLRIEDDNQESTPVSVSDAAETTKEEDAETVITKEIDNKDATHKDSPGSKIEDLSINHDVEEEYLKGEASSPHSKLDNMESVTLEESEETSDSINKECQEVLDENESLEDVSIKNAKEHIQLEEQLDKLSERSEAANSIGEIEKEMIKKVDSSEVHDIACQKDEIAIEHMETGTAAQDTSLVKNPESEVKESDTVSVSSTSNEKPEHDLAISSSKEESAVKSMLPEPDSATEKTNRAKGSTESAAVSETIIANVSTDGNNVPDEGIANGGIPDIPELAQASAEDTIDTEIKLKVAEKEAIAEKGSTSANDTEDKDSPVSSSFTQATQVALPTDANEVVEDNAKRSHGVEESDNSQHEESLQSDPADLPVSRFLMDHILHQGDVPDEVGNDESKNNIEEETTSDKLMTISIQEQEIFMDRLSAELVPSKNIVENKDMEKLEDTILQQDNMPADVCDVEADNEIKQKHTTDEQMGTDIQEKEAIMDSVSAQQMPEEKSTSEDRDQEKPGDHVSWKKVLCLMMSVI</sequence>
<evidence type="ECO:0000313" key="1">
    <source>
        <dbReference type="EMBL" id="KAH7658841.1"/>
    </source>
</evidence>
<evidence type="ECO:0000313" key="2">
    <source>
        <dbReference type="Proteomes" id="UP000827976"/>
    </source>
</evidence>
<name>A0ACB7UEX8_DIOAL</name>
<dbReference type="Proteomes" id="UP000827976">
    <property type="component" value="Chromosome 17"/>
</dbReference>
<keyword evidence="2" id="KW-1185">Reference proteome</keyword>
<gene>
    <name evidence="1" type="ORF">IHE45_17G116600</name>
</gene>
<accession>A0ACB7UEX8</accession>
<dbReference type="EMBL" id="CM037027">
    <property type="protein sequence ID" value="KAH7658841.1"/>
    <property type="molecule type" value="Genomic_DNA"/>
</dbReference>
<reference evidence="2" key="1">
    <citation type="journal article" date="2022" name="Nat. Commun.">
        <title>Chromosome evolution and the genetic basis of agronomically important traits in greater yam.</title>
        <authorList>
            <person name="Bredeson J.V."/>
            <person name="Lyons J.B."/>
            <person name="Oniyinde I.O."/>
            <person name="Okereke N.R."/>
            <person name="Kolade O."/>
            <person name="Nnabue I."/>
            <person name="Nwadili C.O."/>
            <person name="Hribova E."/>
            <person name="Parker M."/>
            <person name="Nwogha J."/>
            <person name="Shu S."/>
            <person name="Carlson J."/>
            <person name="Kariba R."/>
            <person name="Muthemba S."/>
            <person name="Knop K."/>
            <person name="Barton G.J."/>
            <person name="Sherwood A.V."/>
            <person name="Lopez-Montes A."/>
            <person name="Asiedu R."/>
            <person name="Jamnadass R."/>
            <person name="Muchugi A."/>
            <person name="Goodstein D."/>
            <person name="Egesi C.N."/>
            <person name="Featherston J."/>
            <person name="Asfaw A."/>
            <person name="Simpson G.G."/>
            <person name="Dolezel J."/>
            <person name="Hendre P.S."/>
            <person name="Van Deynze A."/>
            <person name="Kumar P.L."/>
            <person name="Obidiegwu J.E."/>
            <person name="Bhattacharjee R."/>
            <person name="Rokhsar D.S."/>
        </authorList>
    </citation>
    <scope>NUCLEOTIDE SEQUENCE [LARGE SCALE GENOMIC DNA]</scope>
    <source>
        <strain evidence="2">cv. TDa95/00328</strain>
    </source>
</reference>